<sequence length="222" mass="25438">MRNTMKGVLRRLRGKSTPHMSPEIRELLILFSQSTGRSQSRLSGRTELSYPRTGTEIRKPHVEASTDLAWIEDTWLCSCQNSVFLGEAEEQWKNGRPQQALIIAERVLSSKPNLKEADKLKCRLFIAALVHYGGKHEESNKLVDDALRMIQQQQCLINYAQAREVRGIAHFIQGKNLMGLKKWNLAYWTFSQTLYTPGYHSKAQYLQKEAIGNCKRDDASNE</sequence>
<proteinExistence type="predicted"/>
<evidence type="ECO:0000313" key="2">
    <source>
        <dbReference type="Proteomes" id="UP000266188"/>
    </source>
</evidence>
<dbReference type="Proteomes" id="UP000266188">
    <property type="component" value="Unassembled WGS sequence"/>
</dbReference>
<name>A0A3A2ZSE0_9EURO</name>
<dbReference type="SUPFAM" id="SSF48452">
    <property type="entry name" value="TPR-like"/>
    <property type="match status" value="1"/>
</dbReference>
<reference evidence="2" key="1">
    <citation type="submission" date="2017-02" db="EMBL/GenBank/DDBJ databases">
        <authorList>
            <person name="Tafer H."/>
            <person name="Lopandic K."/>
        </authorList>
    </citation>
    <scope>NUCLEOTIDE SEQUENCE [LARGE SCALE GENOMIC DNA]</scope>
    <source>
        <strain evidence="2">CBS 366.77</strain>
    </source>
</reference>
<dbReference type="AlphaFoldDB" id="A0A3A2ZSE0"/>
<comment type="caution">
    <text evidence="1">The sequence shown here is derived from an EMBL/GenBank/DDBJ whole genome shotgun (WGS) entry which is preliminary data.</text>
</comment>
<protein>
    <submittedName>
        <fullName evidence="1">Uncharacterized protein</fullName>
    </submittedName>
</protein>
<keyword evidence="2" id="KW-1185">Reference proteome</keyword>
<gene>
    <name evidence="1" type="ORF">PHISCL_03352</name>
</gene>
<organism evidence="1 2">
    <name type="scientific">Aspergillus sclerotialis</name>
    <dbReference type="NCBI Taxonomy" id="2070753"/>
    <lineage>
        <taxon>Eukaryota</taxon>
        <taxon>Fungi</taxon>
        <taxon>Dikarya</taxon>
        <taxon>Ascomycota</taxon>
        <taxon>Pezizomycotina</taxon>
        <taxon>Eurotiomycetes</taxon>
        <taxon>Eurotiomycetidae</taxon>
        <taxon>Eurotiales</taxon>
        <taxon>Aspergillaceae</taxon>
        <taxon>Aspergillus</taxon>
        <taxon>Aspergillus subgen. Polypaecilum</taxon>
    </lineage>
</organism>
<dbReference type="OrthoDB" id="4337177at2759"/>
<accession>A0A3A2ZSE0</accession>
<dbReference type="InterPro" id="IPR011990">
    <property type="entry name" value="TPR-like_helical_dom_sf"/>
</dbReference>
<evidence type="ECO:0000313" key="1">
    <source>
        <dbReference type="EMBL" id="RJE24297.1"/>
    </source>
</evidence>
<dbReference type="EMBL" id="MVGC01000086">
    <property type="protein sequence ID" value="RJE24297.1"/>
    <property type="molecule type" value="Genomic_DNA"/>
</dbReference>